<gene>
    <name evidence="1" type="ORF">CY34DRAFT_30744</name>
</gene>
<keyword evidence="2" id="KW-1185">Reference proteome</keyword>
<evidence type="ECO:0000313" key="2">
    <source>
        <dbReference type="Proteomes" id="UP000054485"/>
    </source>
</evidence>
<proteinExistence type="predicted"/>
<sequence>MSEQTNNDNSYFRIWQQNLNTSMVAQASLLNNASISDWDIITIQEPHVNFLRNTSANHKW</sequence>
<reference evidence="2" key="2">
    <citation type="submission" date="2015-01" db="EMBL/GenBank/DDBJ databases">
        <title>Evolutionary Origins and Diversification of the Mycorrhizal Mutualists.</title>
        <authorList>
            <consortium name="DOE Joint Genome Institute"/>
            <consortium name="Mycorrhizal Genomics Consortium"/>
            <person name="Kohler A."/>
            <person name="Kuo A."/>
            <person name="Nagy L.G."/>
            <person name="Floudas D."/>
            <person name="Copeland A."/>
            <person name="Barry K.W."/>
            <person name="Cichocki N."/>
            <person name="Veneault-Fourrey C."/>
            <person name="LaButti K."/>
            <person name="Lindquist E.A."/>
            <person name="Lipzen A."/>
            <person name="Lundell T."/>
            <person name="Morin E."/>
            <person name="Murat C."/>
            <person name="Riley R."/>
            <person name="Ohm R."/>
            <person name="Sun H."/>
            <person name="Tunlid A."/>
            <person name="Henrissat B."/>
            <person name="Grigoriev I.V."/>
            <person name="Hibbett D.S."/>
            <person name="Martin F."/>
        </authorList>
    </citation>
    <scope>NUCLEOTIDE SEQUENCE [LARGE SCALE GENOMIC DNA]</scope>
    <source>
        <strain evidence="2">UH-Slu-Lm8-n1</strain>
    </source>
</reference>
<reference evidence="1 2" key="1">
    <citation type="submission" date="2014-04" db="EMBL/GenBank/DDBJ databases">
        <authorList>
            <consortium name="DOE Joint Genome Institute"/>
            <person name="Kuo A."/>
            <person name="Ruytinx J."/>
            <person name="Rineau F."/>
            <person name="Colpaert J."/>
            <person name="Kohler A."/>
            <person name="Nagy L.G."/>
            <person name="Floudas D."/>
            <person name="Copeland A."/>
            <person name="Barry K.W."/>
            <person name="Cichocki N."/>
            <person name="Veneault-Fourrey C."/>
            <person name="LaButti K."/>
            <person name="Lindquist E.A."/>
            <person name="Lipzen A."/>
            <person name="Lundell T."/>
            <person name="Morin E."/>
            <person name="Murat C."/>
            <person name="Sun H."/>
            <person name="Tunlid A."/>
            <person name="Henrissat B."/>
            <person name="Grigoriev I.V."/>
            <person name="Hibbett D.S."/>
            <person name="Martin F."/>
            <person name="Nordberg H.P."/>
            <person name="Cantor M.N."/>
            <person name="Hua S.X."/>
        </authorList>
    </citation>
    <scope>NUCLEOTIDE SEQUENCE [LARGE SCALE GENOMIC DNA]</scope>
    <source>
        <strain evidence="1 2">UH-Slu-Lm8-n1</strain>
    </source>
</reference>
<dbReference type="EMBL" id="KN836955">
    <property type="protein sequence ID" value="KIK31482.1"/>
    <property type="molecule type" value="Genomic_DNA"/>
</dbReference>
<dbReference type="InParanoid" id="A0A0D0AB84"/>
<accession>A0A0D0AB84</accession>
<name>A0A0D0AB84_9AGAM</name>
<dbReference type="Gene3D" id="3.60.10.10">
    <property type="entry name" value="Endonuclease/exonuclease/phosphatase"/>
    <property type="match status" value="1"/>
</dbReference>
<feature type="non-terminal residue" evidence="1">
    <location>
        <position position="60"/>
    </location>
</feature>
<organism evidence="1 2">
    <name type="scientific">Suillus luteus UH-Slu-Lm8-n1</name>
    <dbReference type="NCBI Taxonomy" id="930992"/>
    <lineage>
        <taxon>Eukaryota</taxon>
        <taxon>Fungi</taxon>
        <taxon>Dikarya</taxon>
        <taxon>Basidiomycota</taxon>
        <taxon>Agaricomycotina</taxon>
        <taxon>Agaricomycetes</taxon>
        <taxon>Agaricomycetidae</taxon>
        <taxon>Boletales</taxon>
        <taxon>Suillineae</taxon>
        <taxon>Suillaceae</taxon>
        <taxon>Suillus</taxon>
    </lineage>
</organism>
<evidence type="ECO:0008006" key="3">
    <source>
        <dbReference type="Google" id="ProtNLM"/>
    </source>
</evidence>
<protein>
    <recommendedName>
        <fullName evidence="3">Endonuclease/exonuclease/phosphatase domain-containing protein</fullName>
    </recommendedName>
</protein>
<dbReference type="SUPFAM" id="SSF56219">
    <property type="entry name" value="DNase I-like"/>
    <property type="match status" value="1"/>
</dbReference>
<evidence type="ECO:0000313" key="1">
    <source>
        <dbReference type="EMBL" id="KIK31482.1"/>
    </source>
</evidence>
<dbReference type="HOGENOM" id="CLU_192419_1_0_1"/>
<dbReference type="Proteomes" id="UP000054485">
    <property type="component" value="Unassembled WGS sequence"/>
</dbReference>
<dbReference type="InterPro" id="IPR036691">
    <property type="entry name" value="Endo/exonu/phosph_ase_sf"/>
</dbReference>
<dbReference type="OrthoDB" id="2840473at2759"/>
<dbReference type="AlphaFoldDB" id="A0A0D0AB84"/>